<name>A0A2T3YSR0_TRIA4</name>
<dbReference type="Proteomes" id="UP000240493">
    <property type="component" value="Unassembled WGS sequence"/>
</dbReference>
<feature type="transmembrane region" description="Helical" evidence="1">
    <location>
        <begin position="64"/>
        <end position="81"/>
    </location>
</feature>
<keyword evidence="1" id="KW-1133">Transmembrane helix</keyword>
<keyword evidence="3" id="KW-1185">Reference proteome</keyword>
<protein>
    <recommendedName>
        <fullName evidence="4">Transmembrane protein</fullName>
    </recommendedName>
</protein>
<evidence type="ECO:0000313" key="2">
    <source>
        <dbReference type="EMBL" id="PTB35610.1"/>
    </source>
</evidence>
<evidence type="ECO:0000313" key="3">
    <source>
        <dbReference type="Proteomes" id="UP000240493"/>
    </source>
</evidence>
<accession>A0A2T3YSR0</accession>
<sequence>MNNLSLSSEPITQFHRENKAQETPTISTKKTWEKKENVVFFTINFSFFLLVRVIADGLMRCCNVALFAFLFCFQGTTRLGFGDRNLGRKCFLFFLLYLTRDGPLLLLKDAISRLITEQKKSESATRNWGTWERMGK</sequence>
<keyword evidence="1" id="KW-0812">Transmembrane</keyword>
<keyword evidence="1" id="KW-0472">Membrane</keyword>
<dbReference type="AlphaFoldDB" id="A0A2T3YSR0"/>
<feature type="transmembrane region" description="Helical" evidence="1">
    <location>
        <begin position="38"/>
        <end position="58"/>
    </location>
</feature>
<gene>
    <name evidence="2" type="ORF">M441DRAFT_296522</name>
</gene>
<organism evidence="2 3">
    <name type="scientific">Trichoderma asperellum (strain ATCC 204424 / CBS 433.97 / NBRC 101777)</name>
    <dbReference type="NCBI Taxonomy" id="1042311"/>
    <lineage>
        <taxon>Eukaryota</taxon>
        <taxon>Fungi</taxon>
        <taxon>Dikarya</taxon>
        <taxon>Ascomycota</taxon>
        <taxon>Pezizomycotina</taxon>
        <taxon>Sordariomycetes</taxon>
        <taxon>Hypocreomycetidae</taxon>
        <taxon>Hypocreales</taxon>
        <taxon>Hypocreaceae</taxon>
        <taxon>Trichoderma</taxon>
    </lineage>
</organism>
<proteinExistence type="predicted"/>
<evidence type="ECO:0000256" key="1">
    <source>
        <dbReference type="SAM" id="Phobius"/>
    </source>
</evidence>
<evidence type="ECO:0008006" key="4">
    <source>
        <dbReference type="Google" id="ProtNLM"/>
    </source>
</evidence>
<reference evidence="2 3" key="1">
    <citation type="submission" date="2016-07" db="EMBL/GenBank/DDBJ databases">
        <title>Multiple horizontal gene transfer events from other fungi enriched the ability of initially mycotrophic Trichoderma (Ascomycota) to feed on dead plant biomass.</title>
        <authorList>
            <consortium name="DOE Joint Genome Institute"/>
            <person name="Aerts A."/>
            <person name="Atanasova L."/>
            <person name="Chenthamara K."/>
            <person name="Zhang J."/>
            <person name="Grujic M."/>
            <person name="Henrissat B."/>
            <person name="Kuo A."/>
            <person name="Salamov A."/>
            <person name="Lipzen A."/>
            <person name="Labutti K."/>
            <person name="Barry K."/>
            <person name="Miao Y."/>
            <person name="Rahimi M.J."/>
            <person name="Shen Q."/>
            <person name="Grigoriev I.V."/>
            <person name="Kubicek C.P."/>
            <person name="Druzhinina I.S."/>
        </authorList>
    </citation>
    <scope>NUCLEOTIDE SEQUENCE [LARGE SCALE GENOMIC DNA]</scope>
    <source>
        <strain evidence="2 3">CBS 433.97</strain>
    </source>
</reference>
<dbReference type="EMBL" id="KZ679274">
    <property type="protein sequence ID" value="PTB35610.1"/>
    <property type="molecule type" value="Genomic_DNA"/>
</dbReference>